<accession>A0ABS8N315</accession>
<dbReference type="PROSITE" id="PS50110">
    <property type="entry name" value="RESPONSE_REGULATORY"/>
    <property type="match status" value="1"/>
</dbReference>
<evidence type="ECO:0000256" key="2">
    <source>
        <dbReference type="ARBA" id="ARBA00022553"/>
    </source>
</evidence>
<dbReference type="InterPro" id="IPR039420">
    <property type="entry name" value="WalR-like"/>
</dbReference>
<organism evidence="12 13">
    <name type="scientific">Clostridium aromativorans</name>
    <dbReference type="NCBI Taxonomy" id="2836848"/>
    <lineage>
        <taxon>Bacteria</taxon>
        <taxon>Bacillati</taxon>
        <taxon>Bacillota</taxon>
        <taxon>Clostridia</taxon>
        <taxon>Eubacteriales</taxon>
        <taxon>Clostridiaceae</taxon>
        <taxon>Clostridium</taxon>
    </lineage>
</organism>
<comment type="function">
    <text evidence="7">May play the central regulatory role in sporulation. It may be an element of the effector pathway responsible for the activation of sporulation genes in response to nutritional stress. Spo0A may act in concert with spo0H (a sigma factor) to control the expression of some genes that are critical to the sporulation process.</text>
</comment>
<gene>
    <name evidence="12" type="ORF">LN736_04795</name>
</gene>
<dbReference type="SUPFAM" id="SSF46894">
    <property type="entry name" value="C-terminal effector domain of the bipartite response regulators"/>
    <property type="match status" value="1"/>
</dbReference>
<evidence type="ECO:0000256" key="4">
    <source>
        <dbReference type="ARBA" id="ARBA00023015"/>
    </source>
</evidence>
<keyword evidence="4" id="KW-0805">Transcription regulation</keyword>
<feature type="modified residue" description="4-aspartylphosphate" evidence="8">
    <location>
        <position position="54"/>
    </location>
</feature>
<dbReference type="PANTHER" id="PTHR48111:SF22">
    <property type="entry name" value="REGULATOR OF RPOS"/>
    <property type="match status" value="1"/>
</dbReference>
<feature type="domain" description="Response regulatory" evidence="10">
    <location>
        <begin position="5"/>
        <end position="118"/>
    </location>
</feature>
<dbReference type="RefSeq" id="WP_150358163.1">
    <property type="nucleotide sequence ID" value="NZ_JAJJPB010000003.1"/>
</dbReference>
<feature type="DNA-binding region" description="OmpR/PhoB-type" evidence="9">
    <location>
        <begin position="128"/>
        <end position="226"/>
    </location>
</feature>
<evidence type="ECO:0000256" key="6">
    <source>
        <dbReference type="ARBA" id="ARBA00023163"/>
    </source>
</evidence>
<evidence type="ECO:0000256" key="1">
    <source>
        <dbReference type="ARBA" id="ARBA00018672"/>
    </source>
</evidence>
<dbReference type="SMART" id="SM00448">
    <property type="entry name" value="REC"/>
    <property type="match status" value="1"/>
</dbReference>
<evidence type="ECO:0000259" key="11">
    <source>
        <dbReference type="PROSITE" id="PS51755"/>
    </source>
</evidence>
<dbReference type="Pfam" id="PF00486">
    <property type="entry name" value="Trans_reg_C"/>
    <property type="match status" value="1"/>
</dbReference>
<dbReference type="PROSITE" id="PS51755">
    <property type="entry name" value="OMPR_PHOB"/>
    <property type="match status" value="1"/>
</dbReference>
<evidence type="ECO:0000256" key="5">
    <source>
        <dbReference type="ARBA" id="ARBA00023125"/>
    </source>
</evidence>
<evidence type="ECO:0000256" key="3">
    <source>
        <dbReference type="ARBA" id="ARBA00023012"/>
    </source>
</evidence>
<feature type="domain" description="OmpR/PhoB-type" evidence="11">
    <location>
        <begin position="128"/>
        <end position="226"/>
    </location>
</feature>
<dbReference type="InterPro" id="IPR036388">
    <property type="entry name" value="WH-like_DNA-bd_sf"/>
</dbReference>
<dbReference type="Proteomes" id="UP001165422">
    <property type="component" value="Unassembled WGS sequence"/>
</dbReference>
<dbReference type="Gene3D" id="6.10.250.690">
    <property type="match status" value="1"/>
</dbReference>
<dbReference type="EMBL" id="JAJJPB010000003">
    <property type="protein sequence ID" value="MCC9294187.1"/>
    <property type="molecule type" value="Genomic_DNA"/>
</dbReference>
<reference evidence="12" key="1">
    <citation type="submission" date="2021-11" db="EMBL/GenBank/DDBJ databases">
        <authorList>
            <person name="Qingchun L."/>
            <person name="Dong Z."/>
            <person name="Zongwei Q."/>
            <person name="Jia Z."/>
            <person name="Duotao L."/>
        </authorList>
    </citation>
    <scope>NUCLEOTIDE SEQUENCE</scope>
    <source>
        <strain evidence="12">WLY-B-L2</strain>
    </source>
</reference>
<name>A0ABS8N315_9CLOT</name>
<keyword evidence="2 8" id="KW-0597">Phosphoprotein</keyword>
<dbReference type="PANTHER" id="PTHR48111">
    <property type="entry name" value="REGULATOR OF RPOS"/>
    <property type="match status" value="1"/>
</dbReference>
<evidence type="ECO:0000256" key="8">
    <source>
        <dbReference type="PROSITE-ProRule" id="PRU00169"/>
    </source>
</evidence>
<evidence type="ECO:0000259" key="10">
    <source>
        <dbReference type="PROSITE" id="PS50110"/>
    </source>
</evidence>
<dbReference type="InterPro" id="IPR001789">
    <property type="entry name" value="Sig_transdc_resp-reg_receiver"/>
</dbReference>
<dbReference type="Gene3D" id="3.40.50.2300">
    <property type="match status" value="1"/>
</dbReference>
<dbReference type="Pfam" id="PF00072">
    <property type="entry name" value="Response_reg"/>
    <property type="match status" value="1"/>
</dbReference>
<dbReference type="SMART" id="SM00862">
    <property type="entry name" value="Trans_reg_C"/>
    <property type="match status" value="1"/>
</dbReference>
<sequence length="227" mass="26432">MAGKKILIIEDESKIARFVQLELQHEGYEVDCCEDGRKGLGKALNEKFDLIILDVMLPSINGMEVLRRLRKVSHVPVIMLTAKDEVIDKVMALDVGAEDYVTKPFAIEELLARIRVIFKYKTNVKVNDNVIIIGKLKMDRNKHIVAYDDNLIELTKKEFDLLGYLMINKNIALSRENILENVWQYDYMGDTNVVDVYIRYLRSKIDDRFHIKLIYTIRGVGYQLKYE</sequence>
<dbReference type="InterPro" id="IPR016032">
    <property type="entry name" value="Sig_transdc_resp-reg_C-effctor"/>
</dbReference>
<comment type="caution">
    <text evidence="12">The sequence shown here is derived from an EMBL/GenBank/DDBJ whole genome shotgun (WGS) entry which is preliminary data.</text>
</comment>
<evidence type="ECO:0000256" key="7">
    <source>
        <dbReference type="ARBA" id="ARBA00024867"/>
    </source>
</evidence>
<evidence type="ECO:0000313" key="13">
    <source>
        <dbReference type="Proteomes" id="UP001165422"/>
    </source>
</evidence>
<keyword evidence="13" id="KW-1185">Reference proteome</keyword>
<evidence type="ECO:0000313" key="12">
    <source>
        <dbReference type="EMBL" id="MCC9294187.1"/>
    </source>
</evidence>
<keyword evidence="6" id="KW-0804">Transcription</keyword>
<dbReference type="InterPro" id="IPR001867">
    <property type="entry name" value="OmpR/PhoB-type_DNA-bd"/>
</dbReference>
<keyword evidence="5 9" id="KW-0238">DNA-binding</keyword>
<dbReference type="CDD" id="cd00383">
    <property type="entry name" value="trans_reg_C"/>
    <property type="match status" value="1"/>
</dbReference>
<proteinExistence type="predicted"/>
<protein>
    <recommendedName>
        <fullName evidence="1">Stage 0 sporulation protein A homolog</fullName>
    </recommendedName>
</protein>
<evidence type="ECO:0000256" key="9">
    <source>
        <dbReference type="PROSITE-ProRule" id="PRU01091"/>
    </source>
</evidence>
<keyword evidence="3" id="KW-0902">Two-component regulatory system</keyword>
<dbReference type="SUPFAM" id="SSF52172">
    <property type="entry name" value="CheY-like"/>
    <property type="match status" value="1"/>
</dbReference>
<dbReference type="Gene3D" id="1.10.10.10">
    <property type="entry name" value="Winged helix-like DNA-binding domain superfamily/Winged helix DNA-binding domain"/>
    <property type="match status" value="1"/>
</dbReference>
<dbReference type="CDD" id="cd17574">
    <property type="entry name" value="REC_OmpR"/>
    <property type="match status" value="1"/>
</dbReference>
<dbReference type="InterPro" id="IPR011006">
    <property type="entry name" value="CheY-like_superfamily"/>
</dbReference>